<gene>
    <name evidence="1" type="ORF">HMI49_36705</name>
</gene>
<comment type="caution">
    <text evidence="1">The sequence shown here is derived from an EMBL/GenBank/DDBJ whole genome shotgun (WGS) entry which is preliminary data.</text>
</comment>
<evidence type="ECO:0000313" key="1">
    <source>
        <dbReference type="EMBL" id="NOK38745.1"/>
    </source>
</evidence>
<accession>A0A7Y4KSX6</accession>
<name>A0A7Y4KSX6_9BACT</name>
<proteinExistence type="predicted"/>
<dbReference type="EMBL" id="JABFJV010000359">
    <property type="protein sequence ID" value="NOK38745.1"/>
    <property type="molecule type" value="Genomic_DNA"/>
</dbReference>
<protein>
    <submittedName>
        <fullName evidence="1">Transcriptional regulator</fullName>
    </submittedName>
</protein>
<organism evidence="1 2">
    <name type="scientific">Corallococcus exercitus</name>
    <dbReference type="NCBI Taxonomy" id="2316736"/>
    <lineage>
        <taxon>Bacteria</taxon>
        <taxon>Pseudomonadati</taxon>
        <taxon>Myxococcota</taxon>
        <taxon>Myxococcia</taxon>
        <taxon>Myxococcales</taxon>
        <taxon>Cystobacterineae</taxon>
        <taxon>Myxococcaceae</taxon>
        <taxon>Corallococcus</taxon>
    </lineage>
</organism>
<dbReference type="SUPFAM" id="SSF52540">
    <property type="entry name" value="P-loop containing nucleoside triphosphate hydrolases"/>
    <property type="match status" value="1"/>
</dbReference>
<dbReference type="InterPro" id="IPR027417">
    <property type="entry name" value="P-loop_NTPase"/>
</dbReference>
<keyword evidence="2" id="KW-1185">Reference proteome</keyword>
<dbReference type="RefSeq" id="WP_171438258.1">
    <property type="nucleotide sequence ID" value="NZ_JABFJV010000359.1"/>
</dbReference>
<reference evidence="1 2" key="1">
    <citation type="submission" date="2020-05" db="EMBL/GenBank/DDBJ databases">
        <authorList>
            <person name="Whitworth D."/>
        </authorList>
    </citation>
    <scope>NUCLEOTIDE SEQUENCE [LARGE SCALE GENOMIC DNA]</scope>
    <source>
        <strain evidence="1 2">AB043B</strain>
    </source>
</reference>
<dbReference type="Proteomes" id="UP000563426">
    <property type="component" value="Unassembled WGS sequence"/>
</dbReference>
<evidence type="ECO:0000313" key="2">
    <source>
        <dbReference type="Proteomes" id="UP000563426"/>
    </source>
</evidence>
<sequence length="1875" mass="205492">MRDVDPSEGFLNSLLDRPLVIHADGGVGKTVFLRSLASKLEPAHEVVLFDCFGMGQYRAPSDARHLPGRGLLHIVNRLACRGLCDPLLPGTYNDNDLIRTVRSRLTQAAATGARGTRDRQLILLLDAIDNAGEHATAQDETSFPRLLLRELATAGRIAGMQLVVSARSHRRAAATGGVDCVELKLLPFSIDESREFLRPRVKRLTEARLLVAQSRSRGNGRILEHLAKDSADLLAPSEFNKGIQLDNLLRKKIQDALREAEKQGYRDGVIHSFLGGLATLPPPVPILEFAEANGLSESAANSFAADLADLLEHTKHGIMFRDEPTETLIRETYGADEAALRALAKNLLSMQERSLYAATTLPNLLKQLGDGDQLFDLAFDPRVPTSISSAAGKQAIRQARLRAAVAFAATHENSDRLVPLLVESSTLAAINQRGTAYLLDHPDLTMAMDDIHALRRMFEARTAWPGSRHARLAIAHVLAGDLADAHQHAQRLFEWRHHYFEQAEDPRFQQERPTSMDMAAIPLCLLARGDGRGAARDLNGWRDWYAYEVAAQCFALARVGEAKGLISPQAVRELLTPTLAKPSVLAAAVAYADGDEGLQRELISDLATRGATVDFGETHHRPQERAILLGLLRAATVAAVRGLHAESISIAASIRLPTPALYTFIDQWSFGDIYPYVAIQVLKALAQSRAPEERDLLPAELATMSASLPPGLHGQPYRDALKQALQASVKKGTDADSPEPLSYETKSSAERFLDGYLPSLLRIATAFAHAVKPNSGQAAGRLKPLVDVWCELRAQRDYYSGGTAAQRQHDAIGERLITLALAVETDFVAEEITQFVEAVSAPGVTTAGILVEIVGILAARARHHVLAGQTAIKARQAIEREDEVGQRATLFARLARAMGRASGSEANSYFLQGLEQMDAIGSGDWEFVSELMHFSCTLQGNGLPDADSHTLSNICDLNLGEAHKFDWANYGAALAKASGVKGIARLARWEDRGRISFDYTLLPYLKALLDNHQIDPEIALTMLRVSDPAELRSCGTEQFVEALEARGASPAIVTELIEQYQHNNPSPFGSKAPQALAQWASRVLGEESAHAAELSTAAASIEVTTHDYNELNNWRPSSPGVDPQEQQAVAKAKAVAVAALAHDTNPLDELSLSRALDALESVTGWGRVDVELLELLRAKVAFADWPRYIELIARQPSLDLYAKAHELKACQEAWSTASAAVPKALTAAADWIVRENAGEFVSFGYISPWQLKRITELTGVDAHALTLALLHQYCRPGTDVPAAVWLSFAAAFNTKSAAGVGQAALTRLLASGAAKLAALVEDGAWNERLYPPDDSLQVAAGLIWFALGSGHAERRWMAAHSLRTAVRLGRTDVLDAVVARFDERDAGAFGAPELPFYYLHAQLWLLISLARIALEVPQAVAAHRAFLERTALDTADPHVLRQHFARAALLACQDAGQLRLPPALRKALEQVNRSPFALQVTREYHGESFYESRPADRPAPEPDLHFEYDFDKSDVSRLSALFGRTRWDTHDAMTAWVRQHDRQITRMRELGGRSGDRREGRGSITDQHHTYGEQLCWHALHAVAGQFLLQHPITRRRYDDESPWHAWFRRRVLTRADGLWLADGTEWQPVDTRVTLRELAEDSVGMTADPAKLRALLGIEVDVGEWLVIDGNWLSVEGIEIEVQSALIPYEQADQAAVELARENPVQAHLPYALEKNNSRPSQPPYVPWIVHPLAEGGIDETDALGVIGAAQRARPSANIIAFGALQPADEFGSRWIEASGAQIMRVEAWCQLPERGEGGRRTGARMFCLSAFVREVLTAQQADLLLLIKLTRADSDGASRSTQSWHTTAVVRVAPDLSMTTYPGCANALYEERY</sequence>